<sequence length="108" mass="12568">MAGVILPRFYGCYNCRKRVALHDDIVNKDFVAGYRKRAYLFSHVMNVEAGNKTDRRLLSGVHMVADVHCGDCGVVLGWRYEKVYQEAQKYKESKTVLAKYKIVKLDYW</sequence>
<dbReference type="InterPro" id="IPR004910">
    <property type="entry name" value="Yippee/Mis18/Cereblon"/>
</dbReference>
<keyword evidence="3" id="KW-0862">Zinc</keyword>
<evidence type="ECO:0000313" key="7">
    <source>
        <dbReference type="Proteomes" id="UP001408789"/>
    </source>
</evidence>
<dbReference type="PROSITE" id="PS51792">
    <property type="entry name" value="YIPPEE"/>
    <property type="match status" value="1"/>
</dbReference>
<dbReference type="GO" id="GO:0046872">
    <property type="term" value="F:metal ion binding"/>
    <property type="evidence" value="ECO:0007669"/>
    <property type="project" value="UniProtKB-KW"/>
</dbReference>
<keyword evidence="7" id="KW-1185">Reference proteome</keyword>
<proteinExistence type="inferred from homology"/>
<feature type="domain" description="Yippee" evidence="5">
    <location>
        <begin position="8"/>
        <end position="106"/>
    </location>
</feature>
<accession>A0AAP0GJ88</accession>
<comment type="caution">
    <text evidence="6">The sequence shown here is derived from an EMBL/GenBank/DDBJ whole genome shotgun (WGS) entry which is preliminary data.</text>
</comment>
<gene>
    <name evidence="6" type="ORF">SSX86_028018</name>
</gene>
<comment type="similarity">
    <text evidence="1 4">Belongs to the yippee family.</text>
</comment>
<dbReference type="AlphaFoldDB" id="A0AAP0GJ88"/>
<dbReference type="PANTHER" id="PTHR13848">
    <property type="entry name" value="PROTEIN YIPPEE-LIKE CG15309-RELATED"/>
    <property type="match status" value="1"/>
</dbReference>
<evidence type="ECO:0000259" key="5">
    <source>
        <dbReference type="PROSITE" id="PS51792"/>
    </source>
</evidence>
<evidence type="ECO:0000256" key="2">
    <source>
        <dbReference type="ARBA" id="ARBA00022723"/>
    </source>
</evidence>
<protein>
    <recommendedName>
        <fullName evidence="4">Protein yippee-like</fullName>
    </recommendedName>
</protein>
<organism evidence="6 7">
    <name type="scientific">Deinandra increscens subsp. villosa</name>
    <dbReference type="NCBI Taxonomy" id="3103831"/>
    <lineage>
        <taxon>Eukaryota</taxon>
        <taxon>Viridiplantae</taxon>
        <taxon>Streptophyta</taxon>
        <taxon>Embryophyta</taxon>
        <taxon>Tracheophyta</taxon>
        <taxon>Spermatophyta</taxon>
        <taxon>Magnoliopsida</taxon>
        <taxon>eudicotyledons</taxon>
        <taxon>Gunneridae</taxon>
        <taxon>Pentapetalae</taxon>
        <taxon>asterids</taxon>
        <taxon>campanulids</taxon>
        <taxon>Asterales</taxon>
        <taxon>Asteraceae</taxon>
        <taxon>Asteroideae</taxon>
        <taxon>Heliantheae alliance</taxon>
        <taxon>Madieae</taxon>
        <taxon>Madiinae</taxon>
        <taxon>Deinandra</taxon>
    </lineage>
</organism>
<evidence type="ECO:0000313" key="6">
    <source>
        <dbReference type="EMBL" id="KAK9051391.1"/>
    </source>
</evidence>
<dbReference type="InterPro" id="IPR039058">
    <property type="entry name" value="Yippee_fam"/>
</dbReference>
<keyword evidence="2" id="KW-0479">Metal-binding</keyword>
<name>A0AAP0GJ88_9ASTR</name>
<evidence type="ECO:0000256" key="1">
    <source>
        <dbReference type="ARBA" id="ARBA00005613"/>
    </source>
</evidence>
<evidence type="ECO:0000256" key="4">
    <source>
        <dbReference type="RuleBase" id="RU110713"/>
    </source>
</evidence>
<evidence type="ECO:0000256" key="3">
    <source>
        <dbReference type="ARBA" id="ARBA00022833"/>
    </source>
</evidence>
<dbReference type="EMBL" id="JBCNJP010000027">
    <property type="protein sequence ID" value="KAK9051391.1"/>
    <property type="molecule type" value="Genomic_DNA"/>
</dbReference>
<dbReference type="Proteomes" id="UP001408789">
    <property type="component" value="Unassembled WGS sequence"/>
</dbReference>
<dbReference type="Pfam" id="PF03226">
    <property type="entry name" value="Yippee-Mis18"/>
    <property type="match status" value="1"/>
</dbReference>
<dbReference type="InterPro" id="IPR034751">
    <property type="entry name" value="Yippee"/>
</dbReference>
<reference evidence="6 7" key="1">
    <citation type="submission" date="2024-04" db="EMBL/GenBank/DDBJ databases">
        <title>The reference genome of an endangered Asteraceae, Deinandra increscens subsp. villosa, native to the Central Coast of California.</title>
        <authorList>
            <person name="Guilliams M."/>
            <person name="Hasenstab-Lehman K."/>
            <person name="Meyer R."/>
            <person name="Mcevoy S."/>
        </authorList>
    </citation>
    <scope>NUCLEOTIDE SEQUENCE [LARGE SCALE GENOMIC DNA]</scope>
    <source>
        <tissue evidence="6">Leaf</tissue>
    </source>
</reference>